<sequence length="288" mass="31107">MKLMHLKRGTAAVLMALCAHAFLPAQAQAQEKSWDTIRIATEGAFPPFNLTRQDGTLDGYDVDLSNALCERMKAKCTIIAQPWDGIIPALNAGKYDAIVAAMSANPERAKVVSFTTPYAAGGLTFITSKDNSLADVPYVDTLIRLDDAKDADSLKDALAELNTVFAGKVAGLQASTIATEFFHAYLPDVEIREYKGNEAELDLAAGRVDLIMASLMYLSDLVKQEGKENLVLFGPRFGGGLLGQGAAIAVRQEDDALREKLDAALEELKADGTVKEISMKWFGFDVTP</sequence>
<evidence type="ECO:0000259" key="3">
    <source>
        <dbReference type="SMART" id="SM00062"/>
    </source>
</evidence>
<dbReference type="PANTHER" id="PTHR35936:SF19">
    <property type="entry name" value="AMINO-ACID-BINDING PROTEIN YXEM-RELATED"/>
    <property type="match status" value="1"/>
</dbReference>
<organism evidence="4 5">
    <name type="scientific">Pseudosulfitobacter pseudonitzschiae</name>
    <dbReference type="NCBI Taxonomy" id="1402135"/>
    <lineage>
        <taxon>Bacteria</taxon>
        <taxon>Pseudomonadati</taxon>
        <taxon>Pseudomonadota</taxon>
        <taxon>Alphaproteobacteria</taxon>
        <taxon>Rhodobacterales</taxon>
        <taxon>Roseobacteraceae</taxon>
        <taxon>Pseudosulfitobacter</taxon>
    </lineage>
</organism>
<feature type="domain" description="Solute-binding protein family 3/N-terminal" evidence="3">
    <location>
        <begin position="36"/>
        <end position="285"/>
    </location>
</feature>
<dbReference type="AlphaFoldDB" id="A0A073J045"/>
<dbReference type="PANTHER" id="PTHR35936">
    <property type="entry name" value="MEMBRANE-BOUND LYTIC MUREIN TRANSGLYCOSYLASE F"/>
    <property type="match status" value="1"/>
</dbReference>
<evidence type="ECO:0000256" key="1">
    <source>
        <dbReference type="ARBA" id="ARBA00022729"/>
    </source>
</evidence>
<dbReference type="SMART" id="SM00062">
    <property type="entry name" value="PBPb"/>
    <property type="match status" value="1"/>
</dbReference>
<proteinExistence type="predicted"/>
<gene>
    <name evidence="4" type="ORF">SUH3_22800</name>
</gene>
<dbReference type="InterPro" id="IPR001638">
    <property type="entry name" value="Solute-binding_3/MltF_N"/>
</dbReference>
<protein>
    <recommendedName>
        <fullName evidence="3">Solute-binding protein family 3/N-terminal domain-containing protein</fullName>
    </recommendedName>
</protein>
<feature type="chain" id="PRO_5041036017" description="Solute-binding protein family 3/N-terminal domain-containing protein" evidence="2">
    <location>
        <begin position="30"/>
        <end position="288"/>
    </location>
</feature>
<dbReference type="Gene3D" id="3.40.190.10">
    <property type="entry name" value="Periplasmic binding protein-like II"/>
    <property type="match status" value="2"/>
</dbReference>
<evidence type="ECO:0000256" key="2">
    <source>
        <dbReference type="SAM" id="SignalP"/>
    </source>
</evidence>
<reference evidence="4 5" key="1">
    <citation type="submission" date="2014-01" db="EMBL/GenBank/DDBJ databases">
        <title>Sulfitobacter sp. H3 (MCCC 1A00686) Genome Sequencing.</title>
        <authorList>
            <person name="Lai Q."/>
            <person name="Hong Z."/>
        </authorList>
    </citation>
    <scope>NUCLEOTIDE SEQUENCE [LARGE SCALE GENOMIC DNA]</scope>
    <source>
        <strain evidence="4 5">H3</strain>
    </source>
</reference>
<keyword evidence="1 2" id="KW-0732">Signal</keyword>
<evidence type="ECO:0000313" key="5">
    <source>
        <dbReference type="Proteomes" id="UP000027746"/>
    </source>
</evidence>
<dbReference type="Proteomes" id="UP000027746">
    <property type="component" value="Unassembled WGS sequence"/>
</dbReference>
<evidence type="ECO:0000313" key="4">
    <source>
        <dbReference type="EMBL" id="KEJ95359.1"/>
    </source>
</evidence>
<dbReference type="Pfam" id="PF00497">
    <property type="entry name" value="SBP_bac_3"/>
    <property type="match status" value="1"/>
</dbReference>
<comment type="caution">
    <text evidence="4">The sequence shown here is derived from an EMBL/GenBank/DDBJ whole genome shotgun (WGS) entry which is preliminary data.</text>
</comment>
<name>A0A073J045_9RHOB</name>
<accession>A0A073J045</accession>
<dbReference type="GeneID" id="68872549"/>
<dbReference type="EMBL" id="JAMD01000007">
    <property type="protein sequence ID" value="KEJ95359.1"/>
    <property type="molecule type" value="Genomic_DNA"/>
</dbReference>
<feature type="signal peptide" evidence="2">
    <location>
        <begin position="1"/>
        <end position="29"/>
    </location>
</feature>
<dbReference type="OrthoDB" id="9807134at2"/>
<dbReference type="RefSeq" id="WP_037927580.1">
    <property type="nucleotide sequence ID" value="NZ_CP054606.1"/>
</dbReference>
<dbReference type="SUPFAM" id="SSF53850">
    <property type="entry name" value="Periplasmic binding protein-like II"/>
    <property type="match status" value="1"/>
</dbReference>
<keyword evidence="5" id="KW-1185">Reference proteome</keyword>